<proteinExistence type="predicted"/>
<reference evidence="1 2" key="1">
    <citation type="submission" date="2016-10" db="EMBL/GenBank/DDBJ databases">
        <authorList>
            <person name="de Groot N.N."/>
        </authorList>
    </citation>
    <scope>NUCLEOTIDE SEQUENCE [LARGE SCALE GENOMIC DNA]</scope>
    <source>
        <strain evidence="1 2">LMG 18387</strain>
    </source>
</reference>
<accession>A0A1G8D5N1</accession>
<organism evidence="1 2">
    <name type="scientific">Phytopseudomonas flavescens</name>
    <dbReference type="NCBI Taxonomy" id="29435"/>
    <lineage>
        <taxon>Bacteria</taxon>
        <taxon>Pseudomonadati</taxon>
        <taxon>Pseudomonadota</taxon>
        <taxon>Gammaproteobacteria</taxon>
        <taxon>Pseudomonadales</taxon>
        <taxon>Pseudomonadaceae</taxon>
        <taxon>Phytopseudomonas</taxon>
    </lineage>
</organism>
<evidence type="ECO:0000313" key="1">
    <source>
        <dbReference type="EMBL" id="SDH52540.1"/>
    </source>
</evidence>
<gene>
    <name evidence="1" type="ORF">SAMN05216588_105133</name>
</gene>
<dbReference type="EMBL" id="FNDG01000005">
    <property type="protein sequence ID" value="SDH52540.1"/>
    <property type="molecule type" value="Genomic_DNA"/>
</dbReference>
<protein>
    <submittedName>
        <fullName evidence="1">Uncharacterized protein</fullName>
    </submittedName>
</protein>
<dbReference type="Proteomes" id="UP000198606">
    <property type="component" value="Unassembled WGS sequence"/>
</dbReference>
<sequence>MALNVIVDYGTFHDARLDNQLATDSLVPDDVQLQTLHDYPRWKQEGALARY</sequence>
<evidence type="ECO:0000313" key="2">
    <source>
        <dbReference type="Proteomes" id="UP000198606"/>
    </source>
</evidence>
<name>A0A1G8D5N1_9GAMM</name>
<dbReference type="AlphaFoldDB" id="A0A1G8D5N1"/>
<dbReference type="STRING" id="29435.SAMN05216588_105133"/>